<evidence type="ECO:0000256" key="1">
    <source>
        <dbReference type="SAM" id="MobiDB-lite"/>
    </source>
</evidence>
<name>A0A8H7CSM9_9AGAR</name>
<sequence>MRRAPSGAAGEVTVCDGAAPRRTLTSQTTPRHPDPPSVLVLPPLPSFAIHHLLSLHPHAPSLSFTCYFRSPSFSPSPSPSPLPWSFSILLSVSFPSPGHSSPRQPPHATFAQFPFSQSLGSPENIW</sequence>
<feature type="region of interest" description="Disordered" evidence="1">
    <location>
        <begin position="1"/>
        <end position="37"/>
    </location>
</feature>
<gene>
    <name evidence="2" type="ORF">MSAN_01802100</name>
</gene>
<evidence type="ECO:0000313" key="2">
    <source>
        <dbReference type="EMBL" id="KAF7346646.1"/>
    </source>
</evidence>
<evidence type="ECO:0000313" key="3">
    <source>
        <dbReference type="Proteomes" id="UP000623467"/>
    </source>
</evidence>
<keyword evidence="3" id="KW-1185">Reference proteome</keyword>
<comment type="caution">
    <text evidence="2">The sequence shown here is derived from an EMBL/GenBank/DDBJ whole genome shotgun (WGS) entry which is preliminary data.</text>
</comment>
<feature type="region of interest" description="Disordered" evidence="1">
    <location>
        <begin position="95"/>
        <end position="126"/>
    </location>
</feature>
<dbReference type="Proteomes" id="UP000623467">
    <property type="component" value="Unassembled WGS sequence"/>
</dbReference>
<protein>
    <submittedName>
        <fullName evidence="2">Uncharacterized protein</fullName>
    </submittedName>
</protein>
<proteinExistence type="predicted"/>
<accession>A0A8H7CSM9</accession>
<organism evidence="2 3">
    <name type="scientific">Mycena sanguinolenta</name>
    <dbReference type="NCBI Taxonomy" id="230812"/>
    <lineage>
        <taxon>Eukaryota</taxon>
        <taxon>Fungi</taxon>
        <taxon>Dikarya</taxon>
        <taxon>Basidiomycota</taxon>
        <taxon>Agaricomycotina</taxon>
        <taxon>Agaricomycetes</taxon>
        <taxon>Agaricomycetidae</taxon>
        <taxon>Agaricales</taxon>
        <taxon>Marasmiineae</taxon>
        <taxon>Mycenaceae</taxon>
        <taxon>Mycena</taxon>
    </lineage>
</organism>
<reference evidence="2" key="1">
    <citation type="submission" date="2020-05" db="EMBL/GenBank/DDBJ databases">
        <title>Mycena genomes resolve the evolution of fungal bioluminescence.</title>
        <authorList>
            <person name="Tsai I.J."/>
        </authorList>
    </citation>
    <scope>NUCLEOTIDE SEQUENCE</scope>
    <source>
        <strain evidence="2">160909Yilan</strain>
    </source>
</reference>
<dbReference type="AlphaFoldDB" id="A0A8H7CSM9"/>
<dbReference type="EMBL" id="JACAZH010000018">
    <property type="protein sequence ID" value="KAF7346646.1"/>
    <property type="molecule type" value="Genomic_DNA"/>
</dbReference>
<feature type="compositionally biased region" description="Polar residues" evidence="1">
    <location>
        <begin position="114"/>
        <end position="126"/>
    </location>
</feature>